<dbReference type="AlphaFoldDB" id="A0AAC9QUA5"/>
<dbReference type="InterPro" id="IPR010982">
    <property type="entry name" value="Lambda_DNA-bd_dom_sf"/>
</dbReference>
<gene>
    <name evidence="2" type="ORF">B2M23_11160</name>
    <name evidence="3" type="ORF">PTZ04_00670</name>
</gene>
<feature type="domain" description="HTH cro/C1-type" evidence="1">
    <location>
        <begin position="9"/>
        <end position="63"/>
    </location>
</feature>
<dbReference type="GO" id="GO:0003677">
    <property type="term" value="F:DNA binding"/>
    <property type="evidence" value="ECO:0007669"/>
    <property type="project" value="InterPro"/>
</dbReference>
<dbReference type="Gene3D" id="1.10.260.40">
    <property type="entry name" value="lambda repressor-like DNA-binding domains"/>
    <property type="match status" value="1"/>
</dbReference>
<evidence type="ECO:0000313" key="2">
    <source>
        <dbReference type="EMBL" id="ARD66064.1"/>
    </source>
</evidence>
<protein>
    <submittedName>
        <fullName evidence="2 3">Transcriptional regulator</fullName>
    </submittedName>
</protein>
<dbReference type="RefSeq" id="WP_052237412.1">
    <property type="nucleotide sequence ID" value="NZ_CP019962.1"/>
</dbReference>
<dbReference type="EMBL" id="JAQSVD010000001">
    <property type="protein sequence ID" value="MDE1468755.1"/>
    <property type="molecule type" value="Genomic_DNA"/>
</dbReference>
<accession>A0AAC9QUA5</accession>
<dbReference type="Proteomes" id="UP001215087">
    <property type="component" value="Unassembled WGS sequence"/>
</dbReference>
<dbReference type="SUPFAM" id="SSF47413">
    <property type="entry name" value="lambda repressor-like DNA-binding domains"/>
    <property type="match status" value="1"/>
</dbReference>
<dbReference type="PROSITE" id="PS50943">
    <property type="entry name" value="HTH_CROC1"/>
    <property type="match status" value="1"/>
</dbReference>
<reference evidence="4" key="2">
    <citation type="journal article" date="2017" name="Sci. Rep.">
        <title>Determination of the Genome and Primary Transcriptome of Syngas Fermenting Eubacterium limosum ATCC 8486.</title>
        <authorList>
            <person name="Song Y."/>
            <person name="Shin J."/>
            <person name="Jeong Y."/>
            <person name="Jin S."/>
            <person name="Lee J.K."/>
            <person name="Kim D.R."/>
            <person name="Kim S.C."/>
            <person name="Cho S."/>
            <person name="Cho B.K."/>
        </authorList>
    </citation>
    <scope>NUCLEOTIDE SEQUENCE [LARGE SCALE GENOMIC DNA]</scope>
    <source>
        <strain evidence="4">ATCC 8486</strain>
    </source>
</reference>
<dbReference type="EMBL" id="CP019962">
    <property type="protein sequence ID" value="ARD66064.1"/>
    <property type="molecule type" value="Genomic_DNA"/>
</dbReference>
<keyword evidence="5" id="KW-1185">Reference proteome</keyword>
<evidence type="ECO:0000313" key="5">
    <source>
        <dbReference type="Proteomes" id="UP001215087"/>
    </source>
</evidence>
<organism evidence="2 4">
    <name type="scientific">Eubacterium limosum</name>
    <dbReference type="NCBI Taxonomy" id="1736"/>
    <lineage>
        <taxon>Bacteria</taxon>
        <taxon>Bacillati</taxon>
        <taxon>Bacillota</taxon>
        <taxon>Clostridia</taxon>
        <taxon>Eubacteriales</taxon>
        <taxon>Eubacteriaceae</taxon>
        <taxon>Eubacterium</taxon>
    </lineage>
</organism>
<dbReference type="SMART" id="SM00530">
    <property type="entry name" value="HTH_XRE"/>
    <property type="match status" value="1"/>
</dbReference>
<evidence type="ECO:0000259" key="1">
    <source>
        <dbReference type="PROSITE" id="PS50943"/>
    </source>
</evidence>
<dbReference type="InterPro" id="IPR001387">
    <property type="entry name" value="Cro/C1-type_HTH"/>
</dbReference>
<evidence type="ECO:0000313" key="4">
    <source>
        <dbReference type="Proteomes" id="UP000192391"/>
    </source>
</evidence>
<name>A0AAC9QUA5_EUBLI</name>
<evidence type="ECO:0000313" key="3">
    <source>
        <dbReference type="EMBL" id="MDE1468755.1"/>
    </source>
</evidence>
<dbReference type="Pfam" id="PF13560">
    <property type="entry name" value="HTH_31"/>
    <property type="match status" value="1"/>
</dbReference>
<reference evidence="2" key="1">
    <citation type="journal article" date="2015" name="Genome Announc.">
        <title>Draft Genome Sequence of Chemolithoautotrophic Acetogenic Butanol-Producing Eubacterium limosum ATCC 8486.</title>
        <authorList>
            <person name="Song Y."/>
            <person name="Cho B.K."/>
        </authorList>
    </citation>
    <scope>NUCLEOTIDE SEQUENCE</scope>
    <source>
        <strain evidence="2">ATCC 8486</strain>
    </source>
</reference>
<reference evidence="2" key="3">
    <citation type="submission" date="2017-02" db="EMBL/GenBank/DDBJ databases">
        <title>Integrative analysis reveals regulation of autotrophic growth of syngas fermenting bacteria at the translational level.</title>
        <authorList>
            <person name="Song Y."/>
            <person name="Shin J."/>
            <person name="Jeong Y."/>
            <person name="Jin S."/>
            <person name="Kim D.R."/>
            <person name="Kim S.C."/>
            <person name="Cho S."/>
            <person name="Cho B.-K."/>
        </authorList>
    </citation>
    <scope>NUCLEOTIDE SEQUENCE</scope>
    <source>
        <strain evidence="2">ATCC 8486</strain>
    </source>
</reference>
<reference evidence="3 5" key="4">
    <citation type="submission" date="2023-02" db="EMBL/GenBank/DDBJ databases">
        <title>Comparative genome analysis of Eubacterium limosum species.</title>
        <authorList>
            <person name="Bak J.E."/>
        </authorList>
    </citation>
    <scope>NUCLEOTIDE SEQUENCE [LARGE SCALE GENOMIC DNA]</scope>
    <source>
        <strain evidence="3 5">KGMB01548</strain>
    </source>
</reference>
<sequence length="81" mass="8852">MTAAFARWLRESRSARGLTQQALAEAAGLSHKTVFRAERGEAVSAYSREQLTACLGSPPPETADQMGQSGHFILSIYRELL</sequence>
<dbReference type="CDD" id="cd00093">
    <property type="entry name" value="HTH_XRE"/>
    <property type="match status" value="1"/>
</dbReference>
<dbReference type="KEGG" id="elim:B2M23_11160"/>
<dbReference type="Proteomes" id="UP000192391">
    <property type="component" value="Chromosome"/>
</dbReference>
<proteinExistence type="predicted"/>